<dbReference type="RefSeq" id="WP_042161025.1">
    <property type="nucleotide sequence ID" value="NZ_BBNO01000010.1"/>
</dbReference>
<reference evidence="2" key="1">
    <citation type="submission" date="2014-09" db="EMBL/GenBank/DDBJ databases">
        <title>Whole genome shotgun sequence of Streptomyces sp. NBRC 110027.</title>
        <authorList>
            <person name="Komaki H."/>
            <person name="Ichikawa N."/>
            <person name="Katano-Makiyama Y."/>
            <person name="Hosoyama A."/>
            <person name="Hashimoto M."/>
            <person name="Uohara A."/>
            <person name="Kitahashi Y."/>
            <person name="Ohji S."/>
            <person name="Kimura A."/>
            <person name="Yamazoe A."/>
            <person name="Igarashi Y."/>
            <person name="Fujita N."/>
        </authorList>
    </citation>
    <scope>NUCLEOTIDE SEQUENCE [LARGE SCALE GENOMIC DNA]</scope>
    <source>
        <strain evidence="2">NBRC 110027</strain>
    </source>
</reference>
<reference evidence="1 2" key="2">
    <citation type="journal article" date="2015" name="Stand. Genomic Sci.">
        <title>Draft genome sequence of marine-derived Streptomyces sp. TP-A0598, a producer of anti-MRSA antibiotic lydicamycins.</title>
        <authorList>
            <person name="Komaki H."/>
            <person name="Ichikawa N."/>
            <person name="Hosoyama A."/>
            <person name="Fujita N."/>
            <person name="Igarashi Y."/>
        </authorList>
    </citation>
    <scope>NUCLEOTIDE SEQUENCE [LARGE SCALE GENOMIC DNA]</scope>
    <source>
        <strain evidence="1 2">NBRC 110027</strain>
    </source>
</reference>
<gene>
    <name evidence="1" type="ORF">TPA0598_10_01720</name>
</gene>
<evidence type="ECO:0000313" key="2">
    <source>
        <dbReference type="Proteomes" id="UP000048965"/>
    </source>
</evidence>
<proteinExistence type="predicted"/>
<dbReference type="NCBIfam" id="NF047719">
    <property type="entry name" value="SCO6745_fam_HTH"/>
    <property type="match status" value="1"/>
</dbReference>
<protein>
    <recommendedName>
        <fullName evidence="3">SalK</fullName>
    </recommendedName>
</protein>
<dbReference type="InterPro" id="IPR054058">
    <property type="entry name" value="HTH_67"/>
</dbReference>
<comment type="caution">
    <text evidence="1">The sequence shown here is derived from an EMBL/GenBank/DDBJ whole genome shotgun (WGS) entry which is preliminary data.</text>
</comment>
<dbReference type="Proteomes" id="UP000048965">
    <property type="component" value="Unassembled WGS sequence"/>
</dbReference>
<dbReference type="OrthoDB" id="157052at2"/>
<dbReference type="Pfam" id="PF21863">
    <property type="entry name" value="HTH_67"/>
    <property type="match status" value="1"/>
</dbReference>
<dbReference type="AlphaFoldDB" id="A0A0P4RET6"/>
<accession>A0A0P4RET6</accession>
<sequence>MTATSALPEKAGRTCHNVVNPFHSTHYFAPELSEEMAKLGLDNRSAAYFACRGAAMGAVGPGTITATFYNFNHELIAQHVPHIWSVTTPQQVLDARLRATDATLRRLLGTEAVESPEMAEAAKLALHAAEACARRARPLYAAHADLPVPQAPHLAYWHAATLLREHRGDGHLIALLDAELDGLEALVTHTATGRGMSHRGIMATRGWTEEDWQAAQERLRSRGLLDDGGELTEAGVLLRKELERTTDRLDRAPYEHLGAEGVARLTELATGFTTTAMNAGAFPAVLFGK</sequence>
<organism evidence="1 2">
    <name type="scientific">Streptomyces lydicamycinicus</name>
    <dbReference type="NCBI Taxonomy" id="1546107"/>
    <lineage>
        <taxon>Bacteria</taxon>
        <taxon>Bacillati</taxon>
        <taxon>Actinomycetota</taxon>
        <taxon>Actinomycetes</taxon>
        <taxon>Kitasatosporales</taxon>
        <taxon>Streptomycetaceae</taxon>
        <taxon>Streptomyces</taxon>
    </lineage>
</organism>
<name>A0A0P4RET6_9ACTN</name>
<dbReference type="EMBL" id="BBNO01000010">
    <property type="protein sequence ID" value="GAO12202.1"/>
    <property type="molecule type" value="Genomic_DNA"/>
</dbReference>
<evidence type="ECO:0008006" key="3">
    <source>
        <dbReference type="Google" id="ProtNLM"/>
    </source>
</evidence>
<evidence type="ECO:0000313" key="1">
    <source>
        <dbReference type="EMBL" id="GAO12202.1"/>
    </source>
</evidence>
<keyword evidence="2" id="KW-1185">Reference proteome</keyword>